<dbReference type="Proteomes" id="UP001445076">
    <property type="component" value="Unassembled WGS sequence"/>
</dbReference>
<accession>A0AAW0WB15</accession>
<evidence type="ECO:0000313" key="7">
    <source>
        <dbReference type="Proteomes" id="UP001445076"/>
    </source>
</evidence>
<dbReference type="PANTHER" id="PTHR13234">
    <property type="entry name" value="GAMMA-INTERFERON INDUCIBLE LYSOSOMAL THIOL REDUCTASE GILT"/>
    <property type="match status" value="1"/>
</dbReference>
<evidence type="ECO:0000256" key="3">
    <source>
        <dbReference type="ARBA" id="ARBA00022525"/>
    </source>
</evidence>
<dbReference type="AlphaFoldDB" id="A0AAW0WB15"/>
<dbReference type="PANTHER" id="PTHR13234:SF8">
    <property type="entry name" value="GAMMA-INTERFERON-INDUCIBLE LYSOSOMAL THIOL REDUCTASE"/>
    <property type="match status" value="1"/>
</dbReference>
<evidence type="ECO:0000256" key="1">
    <source>
        <dbReference type="ARBA" id="ARBA00004613"/>
    </source>
</evidence>
<comment type="similarity">
    <text evidence="2">Belongs to the GILT family.</text>
</comment>
<evidence type="ECO:0008006" key="8">
    <source>
        <dbReference type="Google" id="ProtNLM"/>
    </source>
</evidence>
<evidence type="ECO:0000256" key="4">
    <source>
        <dbReference type="ARBA" id="ARBA00022729"/>
    </source>
</evidence>
<keyword evidence="4" id="KW-0732">Signal</keyword>
<dbReference type="GO" id="GO:0005576">
    <property type="term" value="C:extracellular region"/>
    <property type="evidence" value="ECO:0007669"/>
    <property type="project" value="UniProtKB-SubCell"/>
</dbReference>
<proteinExistence type="inferred from homology"/>
<keyword evidence="3" id="KW-0964">Secreted</keyword>
<keyword evidence="5" id="KW-0325">Glycoprotein</keyword>
<dbReference type="Pfam" id="PF03227">
    <property type="entry name" value="GILT"/>
    <property type="match status" value="1"/>
</dbReference>
<evidence type="ECO:0000256" key="5">
    <source>
        <dbReference type="ARBA" id="ARBA00023180"/>
    </source>
</evidence>
<comment type="caution">
    <text evidence="6">The sequence shown here is derived from an EMBL/GenBank/DDBJ whole genome shotgun (WGS) entry which is preliminary data.</text>
</comment>
<gene>
    <name evidence="6" type="ORF">OTU49_009085</name>
</gene>
<dbReference type="GO" id="GO:0016671">
    <property type="term" value="F:oxidoreductase activity, acting on a sulfur group of donors, disulfide as acceptor"/>
    <property type="evidence" value="ECO:0007669"/>
    <property type="project" value="InterPro"/>
</dbReference>
<comment type="subcellular location">
    <subcellularLocation>
        <location evidence="1">Secreted</location>
    </subcellularLocation>
</comment>
<name>A0AAW0WB15_CHEQU</name>
<organism evidence="6 7">
    <name type="scientific">Cherax quadricarinatus</name>
    <name type="common">Australian red claw crayfish</name>
    <dbReference type="NCBI Taxonomy" id="27406"/>
    <lineage>
        <taxon>Eukaryota</taxon>
        <taxon>Metazoa</taxon>
        <taxon>Ecdysozoa</taxon>
        <taxon>Arthropoda</taxon>
        <taxon>Crustacea</taxon>
        <taxon>Multicrustacea</taxon>
        <taxon>Malacostraca</taxon>
        <taxon>Eumalacostraca</taxon>
        <taxon>Eucarida</taxon>
        <taxon>Decapoda</taxon>
        <taxon>Pleocyemata</taxon>
        <taxon>Astacidea</taxon>
        <taxon>Parastacoidea</taxon>
        <taxon>Parastacidae</taxon>
        <taxon>Cherax</taxon>
    </lineage>
</organism>
<feature type="non-terminal residue" evidence="6">
    <location>
        <position position="1"/>
    </location>
</feature>
<sequence>TPSEDGYTFECQHGANECHGNLVVSCAKSIIVEHNTFVDFTICLMTGESPPDEGERCAQEVGVEWDPINQCAESVDGELLLYEQGQKQEALDPVPDWMPWIIINDEFTEDNLVEAQVDLLNLVCRVYEGSPPPGCA</sequence>
<dbReference type="EMBL" id="JARKIK010000071">
    <property type="protein sequence ID" value="KAK8728670.1"/>
    <property type="molecule type" value="Genomic_DNA"/>
</dbReference>
<evidence type="ECO:0000313" key="6">
    <source>
        <dbReference type="EMBL" id="KAK8728670.1"/>
    </source>
</evidence>
<reference evidence="6 7" key="1">
    <citation type="journal article" date="2024" name="BMC Genomics">
        <title>Genome assembly of redclaw crayfish (Cherax quadricarinatus) provides insights into its immune adaptation and hypoxia tolerance.</title>
        <authorList>
            <person name="Liu Z."/>
            <person name="Zheng J."/>
            <person name="Li H."/>
            <person name="Fang K."/>
            <person name="Wang S."/>
            <person name="He J."/>
            <person name="Zhou D."/>
            <person name="Weng S."/>
            <person name="Chi M."/>
            <person name="Gu Z."/>
            <person name="He J."/>
            <person name="Li F."/>
            <person name="Wang M."/>
        </authorList>
    </citation>
    <scope>NUCLEOTIDE SEQUENCE [LARGE SCALE GENOMIC DNA]</scope>
    <source>
        <strain evidence="6">ZL_2023a</strain>
    </source>
</reference>
<evidence type="ECO:0000256" key="2">
    <source>
        <dbReference type="ARBA" id="ARBA00005679"/>
    </source>
</evidence>
<dbReference type="InterPro" id="IPR004911">
    <property type="entry name" value="Interferon-induced_GILT"/>
</dbReference>
<keyword evidence="7" id="KW-1185">Reference proteome</keyword>
<protein>
    <recommendedName>
        <fullName evidence="8">Gamma-interferon inducible lysosomal thiol reductase</fullName>
    </recommendedName>
</protein>